<evidence type="ECO:0000313" key="7">
    <source>
        <dbReference type="Proteomes" id="UP000228859"/>
    </source>
</evidence>
<proteinExistence type="predicted"/>
<evidence type="ECO:0000313" key="6">
    <source>
        <dbReference type="EMBL" id="DAB38236.1"/>
    </source>
</evidence>
<dbReference type="NCBIfam" id="TIGR00275">
    <property type="entry name" value="aminoacetone oxidase family FAD-binding enzyme"/>
    <property type="match status" value="1"/>
</dbReference>
<dbReference type="SUPFAM" id="SSF160996">
    <property type="entry name" value="HI0933 insert domain-like"/>
    <property type="match status" value="1"/>
</dbReference>
<dbReference type="EMBL" id="DLUI01000100">
    <property type="protein sequence ID" value="DAB38236.1"/>
    <property type="molecule type" value="Genomic_DNA"/>
</dbReference>
<evidence type="ECO:0000259" key="4">
    <source>
        <dbReference type="Pfam" id="PF03486"/>
    </source>
</evidence>
<dbReference type="AlphaFoldDB" id="A0A2D3WIZ4"/>
<evidence type="ECO:0000256" key="3">
    <source>
        <dbReference type="ARBA" id="ARBA00022827"/>
    </source>
</evidence>
<organism evidence="6 7">
    <name type="scientific">Sulfuricurvum kujiense</name>
    <dbReference type="NCBI Taxonomy" id="148813"/>
    <lineage>
        <taxon>Bacteria</taxon>
        <taxon>Pseudomonadati</taxon>
        <taxon>Campylobacterota</taxon>
        <taxon>Epsilonproteobacteria</taxon>
        <taxon>Campylobacterales</taxon>
        <taxon>Sulfurimonadaceae</taxon>
        <taxon>Sulfuricurvum</taxon>
    </lineage>
</organism>
<dbReference type="InterPro" id="IPR055178">
    <property type="entry name" value="RsdA/BaiN/AoA(So)-like_dom"/>
</dbReference>
<dbReference type="InterPro" id="IPR036188">
    <property type="entry name" value="FAD/NAD-bd_sf"/>
</dbReference>
<feature type="domain" description="RsdA/BaiN/AoA(So)-like Rossmann fold-like" evidence="4">
    <location>
        <begin position="10"/>
        <end position="413"/>
    </location>
</feature>
<comment type="caution">
    <text evidence="6">The sequence shown here is derived from an EMBL/GenBank/DDBJ whole genome shotgun (WGS) entry which is preliminary data.</text>
</comment>
<dbReference type="PRINTS" id="PR00411">
    <property type="entry name" value="PNDRDTASEI"/>
</dbReference>
<gene>
    <name evidence="6" type="ORF">CFH83_07010</name>
</gene>
<protein>
    <submittedName>
        <fullName evidence="6">Aminoacetone oxidase family FAD-binding enzyme</fullName>
    </submittedName>
</protein>
<dbReference type="PANTHER" id="PTHR42887">
    <property type="entry name" value="OS12G0638800 PROTEIN"/>
    <property type="match status" value="1"/>
</dbReference>
<dbReference type="Pfam" id="PF03486">
    <property type="entry name" value="HI0933_like"/>
    <property type="match status" value="1"/>
</dbReference>
<evidence type="ECO:0000256" key="1">
    <source>
        <dbReference type="ARBA" id="ARBA00001974"/>
    </source>
</evidence>
<dbReference type="Gene3D" id="3.50.50.60">
    <property type="entry name" value="FAD/NAD(P)-binding domain"/>
    <property type="match status" value="1"/>
</dbReference>
<dbReference type="PANTHER" id="PTHR42887:SF2">
    <property type="entry name" value="OS12G0638800 PROTEIN"/>
    <property type="match status" value="1"/>
</dbReference>
<dbReference type="SUPFAM" id="SSF51905">
    <property type="entry name" value="FAD/NAD(P)-binding domain"/>
    <property type="match status" value="1"/>
</dbReference>
<name>A0A2D3WIZ4_9BACT</name>
<dbReference type="InterPro" id="IPR004792">
    <property type="entry name" value="BaiN-like"/>
</dbReference>
<comment type="cofactor">
    <cofactor evidence="1">
        <name>FAD</name>
        <dbReference type="ChEBI" id="CHEBI:57692"/>
    </cofactor>
</comment>
<dbReference type="InterPro" id="IPR023166">
    <property type="entry name" value="BaiN-like_dom_sf"/>
</dbReference>
<dbReference type="PRINTS" id="PR00368">
    <property type="entry name" value="FADPNR"/>
</dbReference>
<feature type="domain" description="RsdA/BaiN/AoA(So)-like insert" evidence="5">
    <location>
        <begin position="198"/>
        <end position="359"/>
    </location>
</feature>
<dbReference type="Proteomes" id="UP000228859">
    <property type="component" value="Unassembled WGS sequence"/>
</dbReference>
<reference evidence="6 7" key="1">
    <citation type="journal article" date="2017" name="Front. Microbiol.">
        <title>Comparative Genomic Analysis of the Class Epsilonproteobacteria and Proposed Reclassification to Epsilonbacteraeota (phyl. nov.).</title>
        <authorList>
            <person name="Waite D.W."/>
            <person name="Vanwonterghem I."/>
            <person name="Rinke C."/>
            <person name="Parks D.H."/>
            <person name="Zhang Y."/>
            <person name="Takai K."/>
            <person name="Sievert S.M."/>
            <person name="Simon J."/>
            <person name="Campbell B.J."/>
            <person name="Hanson T.E."/>
            <person name="Woyke T."/>
            <person name="Klotz M.G."/>
            <person name="Hugenholtz P."/>
        </authorList>
    </citation>
    <scope>NUCLEOTIDE SEQUENCE [LARGE SCALE GENOMIC DNA]</scope>
    <source>
        <strain evidence="6">UBA12443</strain>
    </source>
</reference>
<keyword evidence="2" id="KW-0285">Flavoprotein</keyword>
<dbReference type="Gene3D" id="2.40.30.10">
    <property type="entry name" value="Translation factors"/>
    <property type="match status" value="1"/>
</dbReference>
<dbReference type="InterPro" id="IPR057661">
    <property type="entry name" value="RsdA/BaiN/AoA(So)_Rossmann"/>
</dbReference>
<evidence type="ECO:0000256" key="2">
    <source>
        <dbReference type="ARBA" id="ARBA00022630"/>
    </source>
</evidence>
<sequence length="419" mass="45438">MQNSSEPNYDVIVVGAGAAGLIAAITAARRGNTVLLLEKLSKIGSKLKATGGGRCNLTNTLSNEEFMARFGREGRFMTPALSAFDHKALIAFFAELGVESHAPDGYRVFPISHSSLSIITALEEEMARLDITLITDSRVERLEHNGEHVCGVSTADQSFYASNVIIATGGLGYPQLGAEGDGFAIASDVGHKVSELFPAMMPLRTRETWVAECRADTIPKVDIRVDLPKAKNIRASGDLIFTQNGIRGPVVLDISRDITPLIEKFGSVPLLINMTKGMNEEQILSHIKKEIDRNPEQSVLTHIMTLLPESLSRALCTLADADPQKGFNRLEGSVRDRLLKLLAWTPLTIIGHDGFKMAMITRGGVSLKEIRPESMESKILSGLYFCGEVMNLDGPCGGYNLQWSFASGYVAGHLGVPIL</sequence>
<accession>A0A2D3WIZ4</accession>
<dbReference type="Pfam" id="PF22780">
    <property type="entry name" value="HI0933_like_1st"/>
    <property type="match status" value="1"/>
</dbReference>
<dbReference type="Gene3D" id="1.10.8.260">
    <property type="entry name" value="HI0933 insert domain-like"/>
    <property type="match status" value="1"/>
</dbReference>
<dbReference type="RefSeq" id="WP_294896802.1">
    <property type="nucleotide sequence ID" value="NZ_DLUI01000100.1"/>
</dbReference>
<keyword evidence="3" id="KW-0274">FAD</keyword>
<evidence type="ECO:0000259" key="5">
    <source>
        <dbReference type="Pfam" id="PF22780"/>
    </source>
</evidence>